<proteinExistence type="predicted"/>
<dbReference type="AlphaFoldDB" id="A0AAP2Z8A7"/>
<accession>A0AAP2Z8A7</accession>
<evidence type="ECO:0000313" key="1">
    <source>
        <dbReference type="EMBL" id="MCU4752552.1"/>
    </source>
</evidence>
<dbReference type="Proteomes" id="UP001321047">
    <property type="component" value="Unassembled WGS sequence"/>
</dbReference>
<dbReference type="RefSeq" id="WP_342808887.1">
    <property type="nucleotide sequence ID" value="NZ_JAOPJZ010000008.1"/>
</dbReference>
<gene>
    <name evidence="1" type="ORF">OB919_11215</name>
</gene>
<dbReference type="PROSITE" id="PS51318">
    <property type="entry name" value="TAT"/>
    <property type="match status" value="1"/>
</dbReference>
<dbReference type="InterPro" id="IPR006311">
    <property type="entry name" value="TAT_signal"/>
</dbReference>
<organism evidence="1 2">
    <name type="scientific">Natronosalvus hydrolyticus</name>
    <dbReference type="NCBI Taxonomy" id="2979988"/>
    <lineage>
        <taxon>Archaea</taxon>
        <taxon>Methanobacteriati</taxon>
        <taxon>Methanobacteriota</taxon>
        <taxon>Stenosarchaea group</taxon>
        <taxon>Halobacteria</taxon>
        <taxon>Halobacteriales</taxon>
        <taxon>Natrialbaceae</taxon>
        <taxon>Natronosalvus</taxon>
    </lineage>
</organism>
<evidence type="ECO:0000313" key="2">
    <source>
        <dbReference type="Proteomes" id="UP001321047"/>
    </source>
</evidence>
<name>A0AAP2Z8A7_9EURY</name>
<sequence>MTNEPRQINSISRRTVLKASAAGAGTVALSGTATANGYGITSDTDRDEACGEIVTQTVDVMGQGPDRELVAEGSATLHRTADALVAELTMPTPEPGEYTYASEPPEQEGEWFTTEPGELEAFTLWMITFNNPEQCEAGVGECGAPDLESAGGGAFGVNGAVPAGDQLTLSGFVTTETEVFENGDPLGVPLERPMEAEVHVAVAPHGAFDPAMMPAILETPVSPPDVWWVAIFEPPA</sequence>
<dbReference type="EMBL" id="JAOPJZ010000008">
    <property type="protein sequence ID" value="MCU4752552.1"/>
    <property type="molecule type" value="Genomic_DNA"/>
</dbReference>
<protein>
    <submittedName>
        <fullName evidence="1">Twin-arginine translocation signal domain-containing protein</fullName>
    </submittedName>
</protein>
<dbReference type="InterPro" id="IPR019546">
    <property type="entry name" value="TAT_signal_bac_arc"/>
</dbReference>
<reference evidence="1 2" key="1">
    <citation type="submission" date="2022-09" db="EMBL/GenBank/DDBJ databases">
        <title>Enrichment on poylsaccharides allowed isolation of novel metabolic and taxonomic groups of Haloarchaea.</title>
        <authorList>
            <person name="Sorokin D.Y."/>
            <person name="Elcheninov A.G."/>
            <person name="Khizhniak T.V."/>
            <person name="Kolganova T.V."/>
            <person name="Kublanov I.V."/>
        </authorList>
    </citation>
    <scope>NUCLEOTIDE SEQUENCE [LARGE SCALE GENOMIC DNA]</scope>
    <source>
        <strain evidence="1 2">AArc-curdl1</strain>
    </source>
</reference>
<dbReference type="NCBIfam" id="TIGR01409">
    <property type="entry name" value="TAT_signal_seq"/>
    <property type="match status" value="1"/>
</dbReference>
<keyword evidence="2" id="KW-1185">Reference proteome</keyword>
<comment type="caution">
    <text evidence="1">The sequence shown here is derived from an EMBL/GenBank/DDBJ whole genome shotgun (WGS) entry which is preliminary data.</text>
</comment>